<comment type="caution">
    <text evidence="1">The sequence shown here is derived from an EMBL/GenBank/DDBJ whole genome shotgun (WGS) entry which is preliminary data.</text>
</comment>
<gene>
    <name evidence="1" type="ORF">cubi_00021</name>
</gene>
<evidence type="ECO:0000313" key="1">
    <source>
        <dbReference type="EMBL" id="OII74468.1"/>
    </source>
</evidence>
<dbReference type="AlphaFoldDB" id="A0A1J4MN59"/>
<evidence type="ECO:0000313" key="2">
    <source>
        <dbReference type="Proteomes" id="UP000186176"/>
    </source>
</evidence>
<dbReference type="RefSeq" id="XP_028875614.1">
    <property type="nucleotide sequence ID" value="XM_029017035.1"/>
</dbReference>
<proteinExistence type="predicted"/>
<sequence>MSTTILGLIDNIYANRANETMDDKRRMCLEFSKELLNLDGTDFLKMVTNLVSNEEKSNKFFSTLAQALILSKGDKCDKRLLLIDRLLTGSRNIMESVLSPILAILLWIYLTRALCTVSSIPKCHLSSDDLDNSILRPEYDGIEQILLRICSRNVDLLNSDSFNLYLHEDDLSSSAILGANKLKLFKQNRELEKKHKFVNFVENFDRDNHFNSPIGHKDQTILVQICILIIYKLNFNNTLTYIWIILGLCSSLSNQELIPIDLTSINFEKREISGNESKIRINLEDDTLIILCKLIGRCLFSLSSTNHNANIKKIIYEKIRSTLTKVQKRSICEVMPYSSSFISSYIVLIERILNR</sequence>
<protein>
    <submittedName>
        <fullName evidence="1">Uncharacterized protein</fullName>
    </submittedName>
</protein>
<dbReference type="OrthoDB" id="337124at2759"/>
<keyword evidence="2" id="KW-1185">Reference proteome</keyword>
<organism evidence="1 2">
    <name type="scientific">Cryptosporidium ubiquitum</name>
    <dbReference type="NCBI Taxonomy" id="857276"/>
    <lineage>
        <taxon>Eukaryota</taxon>
        <taxon>Sar</taxon>
        <taxon>Alveolata</taxon>
        <taxon>Apicomplexa</taxon>
        <taxon>Conoidasida</taxon>
        <taxon>Coccidia</taxon>
        <taxon>Eucoccidiorida</taxon>
        <taxon>Eimeriorina</taxon>
        <taxon>Cryptosporidiidae</taxon>
        <taxon>Cryptosporidium</taxon>
    </lineage>
</organism>
<dbReference type="EMBL" id="LRBP01000009">
    <property type="protein sequence ID" value="OII74468.1"/>
    <property type="molecule type" value="Genomic_DNA"/>
</dbReference>
<dbReference type="Proteomes" id="UP000186176">
    <property type="component" value="Unassembled WGS sequence"/>
</dbReference>
<dbReference type="GeneID" id="39976814"/>
<reference evidence="1 2" key="1">
    <citation type="submission" date="2016-10" db="EMBL/GenBank/DDBJ databases">
        <title>Reductive evolution of mitochondrial metabolism and differential evolution of invasion-related proteins in Cryptosporidium.</title>
        <authorList>
            <person name="Liu S."/>
            <person name="Roellig D.M."/>
            <person name="Guo Y."/>
            <person name="Li N."/>
            <person name="Frace M.A."/>
            <person name="Tang K."/>
            <person name="Zhang L."/>
            <person name="Feng Y."/>
            <person name="Xiao L."/>
        </authorList>
    </citation>
    <scope>NUCLEOTIDE SEQUENCE [LARGE SCALE GENOMIC DNA]</scope>
    <source>
        <strain evidence="1">39726</strain>
    </source>
</reference>
<accession>A0A1J4MN59</accession>
<name>A0A1J4MN59_9CRYT</name>
<dbReference type="VEuPathDB" id="CryptoDB:cubi_00021"/>